<evidence type="ECO:0000313" key="3">
    <source>
        <dbReference type="Proteomes" id="UP001203687"/>
    </source>
</evidence>
<keyword evidence="3" id="KW-1185">Reference proteome</keyword>
<feature type="domain" description="GP-PDE" evidence="1">
    <location>
        <begin position="4"/>
        <end position="228"/>
    </location>
</feature>
<dbReference type="RefSeq" id="WP_248411730.1">
    <property type="nucleotide sequence ID" value="NZ_JALPQF010000001.1"/>
</dbReference>
<protein>
    <submittedName>
        <fullName evidence="2">Glycerophosphodiester phosphodiesterase</fullName>
    </submittedName>
</protein>
<dbReference type="EMBL" id="JALPQF010000001">
    <property type="protein sequence ID" value="MCK8479387.1"/>
    <property type="molecule type" value="Genomic_DNA"/>
</dbReference>
<organism evidence="2 3">
    <name type="scientific">Psychroserpens algicola</name>
    <dbReference type="NCBI Taxonomy" id="1719034"/>
    <lineage>
        <taxon>Bacteria</taxon>
        <taxon>Pseudomonadati</taxon>
        <taxon>Bacteroidota</taxon>
        <taxon>Flavobacteriia</taxon>
        <taxon>Flavobacteriales</taxon>
        <taxon>Flavobacteriaceae</taxon>
        <taxon>Psychroserpens</taxon>
    </lineage>
</organism>
<proteinExistence type="predicted"/>
<evidence type="ECO:0000313" key="2">
    <source>
        <dbReference type="EMBL" id="MCK8479387.1"/>
    </source>
</evidence>
<dbReference type="Pfam" id="PF03009">
    <property type="entry name" value="GDPD"/>
    <property type="match status" value="1"/>
</dbReference>
<gene>
    <name evidence="2" type="ORF">MUY34_02080</name>
</gene>
<dbReference type="PROSITE" id="PS51704">
    <property type="entry name" value="GP_PDE"/>
    <property type="match status" value="1"/>
</dbReference>
<dbReference type="Gene3D" id="3.20.20.190">
    <property type="entry name" value="Phosphatidylinositol (PI) phosphodiesterase"/>
    <property type="match status" value="1"/>
</dbReference>
<reference evidence="2" key="1">
    <citation type="submission" date="2022-04" db="EMBL/GenBank/DDBJ databases">
        <authorList>
            <person name="Ren T."/>
        </authorList>
    </citation>
    <scope>NUCLEOTIDE SEQUENCE</scope>
    <source>
        <strain evidence="2">F63249</strain>
    </source>
</reference>
<sequence>MQKPLKIGHRGAKNHLAENTIESIKKALDIGVDGIEIDVHKCASGELVVFHDFTLDRMTNGTGELSKATLPQLKELKVNGQFSIPTLEEVLDCVDRQCLVNIELKGKHTALDTCEIISHYMNVKGWSAQDFIISSFQHHELEDVYNYNKNLRLGVLTKASVFDALEFAKTINAYAVHPNFALVSRDNVQRAQKEGYKVITWTVNDVNTIKRMKSYGVDAIISDNPENL</sequence>
<dbReference type="Proteomes" id="UP001203687">
    <property type="component" value="Unassembled WGS sequence"/>
</dbReference>
<accession>A0ABT0H4S5</accession>
<evidence type="ECO:0000259" key="1">
    <source>
        <dbReference type="PROSITE" id="PS51704"/>
    </source>
</evidence>
<dbReference type="PANTHER" id="PTHR46211:SF1">
    <property type="entry name" value="GLYCEROPHOSPHODIESTER PHOSPHODIESTERASE, CYTOPLASMIC"/>
    <property type="match status" value="1"/>
</dbReference>
<dbReference type="InterPro" id="IPR017946">
    <property type="entry name" value="PLC-like_Pdiesterase_TIM-brl"/>
</dbReference>
<comment type="caution">
    <text evidence="2">The sequence shown here is derived from an EMBL/GenBank/DDBJ whole genome shotgun (WGS) entry which is preliminary data.</text>
</comment>
<dbReference type="PANTHER" id="PTHR46211">
    <property type="entry name" value="GLYCEROPHOSPHORYL DIESTER PHOSPHODIESTERASE"/>
    <property type="match status" value="1"/>
</dbReference>
<dbReference type="InterPro" id="IPR030395">
    <property type="entry name" value="GP_PDE_dom"/>
</dbReference>
<dbReference type="PROSITE" id="PS50007">
    <property type="entry name" value="PIPLC_X_DOMAIN"/>
    <property type="match status" value="1"/>
</dbReference>
<name>A0ABT0H4S5_9FLAO</name>
<dbReference type="SUPFAM" id="SSF51695">
    <property type="entry name" value="PLC-like phosphodiesterases"/>
    <property type="match status" value="1"/>
</dbReference>